<dbReference type="EMBL" id="FOAJ01000004">
    <property type="protein sequence ID" value="SEL01906.1"/>
    <property type="molecule type" value="Genomic_DNA"/>
</dbReference>
<protein>
    <submittedName>
        <fullName evidence="2">Uncharacterized membrane protein YqjE</fullName>
    </submittedName>
</protein>
<gene>
    <name evidence="2" type="ORF">SAMN05192542_104479</name>
</gene>
<feature type="transmembrane region" description="Helical" evidence="1">
    <location>
        <begin position="73"/>
        <end position="96"/>
    </location>
</feature>
<dbReference type="RefSeq" id="WP_090547610.1">
    <property type="nucleotide sequence ID" value="NZ_FNSR01000002.1"/>
</dbReference>
<evidence type="ECO:0000313" key="2">
    <source>
        <dbReference type="EMBL" id="SEL01906.1"/>
    </source>
</evidence>
<keyword evidence="1" id="KW-1133">Transmembrane helix</keyword>
<dbReference type="Pfam" id="PF07332">
    <property type="entry name" value="Phage_holin_3_6"/>
    <property type="match status" value="1"/>
</dbReference>
<dbReference type="InterPro" id="IPR009937">
    <property type="entry name" value="Phage_holin_3_6"/>
</dbReference>
<organism evidence="2 3">
    <name type="scientific">Paraburkholderia caballeronis</name>
    <dbReference type="NCBI Taxonomy" id="416943"/>
    <lineage>
        <taxon>Bacteria</taxon>
        <taxon>Pseudomonadati</taxon>
        <taxon>Pseudomonadota</taxon>
        <taxon>Betaproteobacteria</taxon>
        <taxon>Burkholderiales</taxon>
        <taxon>Burkholderiaceae</taxon>
        <taxon>Paraburkholderia</taxon>
    </lineage>
</organism>
<name>A0A1H7LSL7_9BURK</name>
<keyword evidence="1" id="KW-0472">Membrane</keyword>
<sequence>MSLYSKAAQWRHIGRFCVHRLSDYGELVAIELAEAKTRLLRDVIALVVLAVGALFTLSFFCIAVIASAWQTRYFLASVWGVAGVWLLVSLIAFAVVRTRRPGVPLSMLRGEIQRDMDALKEVLK</sequence>
<accession>A0A1H7LSL7</accession>
<keyword evidence="3" id="KW-1185">Reference proteome</keyword>
<dbReference type="STRING" id="416943.SAMN05445871_3698"/>
<keyword evidence="1" id="KW-0812">Transmembrane</keyword>
<evidence type="ECO:0000256" key="1">
    <source>
        <dbReference type="SAM" id="Phobius"/>
    </source>
</evidence>
<evidence type="ECO:0000313" key="3">
    <source>
        <dbReference type="Proteomes" id="UP000199120"/>
    </source>
</evidence>
<proteinExistence type="predicted"/>
<reference evidence="3" key="1">
    <citation type="submission" date="2016-10" db="EMBL/GenBank/DDBJ databases">
        <authorList>
            <person name="Varghese N."/>
            <person name="Submissions S."/>
        </authorList>
    </citation>
    <scope>NUCLEOTIDE SEQUENCE [LARGE SCALE GENOMIC DNA]</scope>
    <source>
        <strain evidence="3">LMG 26416</strain>
    </source>
</reference>
<dbReference type="OrthoDB" id="9114220at2"/>
<feature type="transmembrane region" description="Helical" evidence="1">
    <location>
        <begin position="43"/>
        <end position="67"/>
    </location>
</feature>
<dbReference type="Proteomes" id="UP000199120">
    <property type="component" value="Unassembled WGS sequence"/>
</dbReference>
<dbReference type="AlphaFoldDB" id="A0A1H7LSL7"/>